<accession>A0ABR1CBI9</accession>
<organism evidence="1 2">
    <name type="scientific">Necator americanus</name>
    <name type="common">Human hookworm</name>
    <dbReference type="NCBI Taxonomy" id="51031"/>
    <lineage>
        <taxon>Eukaryota</taxon>
        <taxon>Metazoa</taxon>
        <taxon>Ecdysozoa</taxon>
        <taxon>Nematoda</taxon>
        <taxon>Chromadorea</taxon>
        <taxon>Rhabditida</taxon>
        <taxon>Rhabditina</taxon>
        <taxon>Rhabditomorpha</taxon>
        <taxon>Strongyloidea</taxon>
        <taxon>Ancylostomatidae</taxon>
        <taxon>Bunostominae</taxon>
        <taxon>Necator</taxon>
    </lineage>
</organism>
<evidence type="ECO:0000313" key="1">
    <source>
        <dbReference type="EMBL" id="KAK6735460.1"/>
    </source>
</evidence>
<gene>
    <name evidence="1" type="primary">Necator_chrII.g6378</name>
    <name evidence="1" type="ORF">RB195_018585</name>
</gene>
<sequence>MPLGGKKIQNKVENLFRGISNVWGTSLDRAGCGSSLDSDWQFNVTRRMFVDKDSTFPLGIRPFKELNRFLTRLLFPDDQMPSVQRILVRGSAGRVVPTGIDAIDRREMSFLDTFHNLQLGVRYCAQGSVVTSVPWDKEVQYCTSYHGAIPARFVLAPTPPVRITVIEAELTESVPPDESSAFLTLRDF</sequence>
<keyword evidence="2" id="KW-1185">Reference proteome</keyword>
<reference evidence="1 2" key="1">
    <citation type="submission" date="2023-08" db="EMBL/GenBank/DDBJ databases">
        <title>A Necator americanus chromosomal reference genome.</title>
        <authorList>
            <person name="Ilik V."/>
            <person name="Petrzelkova K.J."/>
            <person name="Pardy F."/>
            <person name="Fuh T."/>
            <person name="Niatou-Singa F.S."/>
            <person name="Gouil Q."/>
            <person name="Baker L."/>
            <person name="Ritchie M.E."/>
            <person name="Jex A.R."/>
            <person name="Gazzola D."/>
            <person name="Li H."/>
            <person name="Toshio Fujiwara R."/>
            <person name="Zhan B."/>
            <person name="Aroian R.V."/>
            <person name="Pafco B."/>
            <person name="Schwarz E.M."/>
        </authorList>
    </citation>
    <scope>NUCLEOTIDE SEQUENCE [LARGE SCALE GENOMIC DNA]</scope>
    <source>
        <strain evidence="1 2">Aroian</strain>
        <tissue evidence="1">Whole animal</tissue>
    </source>
</reference>
<name>A0ABR1CBI9_NECAM</name>
<proteinExistence type="predicted"/>
<dbReference type="EMBL" id="JAVFWL010000002">
    <property type="protein sequence ID" value="KAK6735460.1"/>
    <property type="molecule type" value="Genomic_DNA"/>
</dbReference>
<protein>
    <submittedName>
        <fullName evidence="1">Uncharacterized protein</fullName>
    </submittedName>
</protein>
<dbReference type="Proteomes" id="UP001303046">
    <property type="component" value="Unassembled WGS sequence"/>
</dbReference>
<comment type="caution">
    <text evidence="1">The sequence shown here is derived from an EMBL/GenBank/DDBJ whole genome shotgun (WGS) entry which is preliminary data.</text>
</comment>
<evidence type="ECO:0000313" key="2">
    <source>
        <dbReference type="Proteomes" id="UP001303046"/>
    </source>
</evidence>